<evidence type="ECO:0000256" key="3">
    <source>
        <dbReference type="ARBA" id="ARBA00022448"/>
    </source>
</evidence>
<dbReference type="Gene3D" id="1.10.3720.10">
    <property type="entry name" value="MetI-like"/>
    <property type="match status" value="1"/>
</dbReference>
<comment type="subcellular location">
    <subcellularLocation>
        <location evidence="1 9">Cell membrane</location>
        <topology evidence="1 9">Multi-pass membrane protein</topology>
    </subcellularLocation>
</comment>
<evidence type="ECO:0000256" key="10">
    <source>
        <dbReference type="SAM" id="MobiDB-lite"/>
    </source>
</evidence>
<dbReference type="FunFam" id="1.10.3720.10:FF:000033">
    <property type="entry name" value="Polar amino acid ABC transporter permease"/>
    <property type="match status" value="1"/>
</dbReference>
<dbReference type="PATRIC" id="fig|243230.17.peg.2380"/>
<dbReference type="EnsemblBacteria" id="AAF11703">
    <property type="protein sequence ID" value="AAF11703"/>
    <property type="gene ID" value="DR_2155"/>
</dbReference>
<reference evidence="12 13" key="1">
    <citation type="journal article" date="1999" name="Science">
        <title>Genome sequence of the radioresistant bacterium Deinococcus radiodurans R1.</title>
        <authorList>
            <person name="White O."/>
            <person name="Eisen J.A."/>
            <person name="Heidelberg J.F."/>
            <person name="Hickey E.K."/>
            <person name="Peterson J.D."/>
            <person name="Dodson R.J."/>
            <person name="Haft D.H."/>
            <person name="Gwinn M.L."/>
            <person name="Nelson W.C."/>
            <person name="Richardson D.L."/>
            <person name="Moffat K.S."/>
            <person name="Qin H."/>
            <person name="Jiang L."/>
            <person name="Pamphile W."/>
            <person name="Crosby M."/>
            <person name="Shen M."/>
            <person name="Vamathevan J.J."/>
            <person name="Lam P."/>
            <person name="McDonald L."/>
            <person name="Utterback T."/>
            <person name="Zalewski C."/>
            <person name="Makarova K.S."/>
            <person name="Aravind L."/>
            <person name="Daly M.J."/>
            <person name="Minton K.W."/>
            <person name="Fleischmann R.D."/>
            <person name="Ketchum K.A."/>
            <person name="Nelson K.E."/>
            <person name="Salzberg S."/>
            <person name="Smith H.O."/>
            <person name="Venter J.C."/>
            <person name="Fraser C.M."/>
        </authorList>
    </citation>
    <scope>NUCLEOTIDE SEQUENCE [LARGE SCALE GENOMIC DNA]</scope>
    <source>
        <strain evidence="13">ATCC 13939 / DSM 20539 / JCM 16871 / LMG 4051 / NBRC 15346 / NCIMB 9279 / R1 / VKM B-1422</strain>
    </source>
</reference>
<dbReference type="PANTHER" id="PTHR30614:SF20">
    <property type="entry name" value="GLUTAMINE TRANSPORT SYSTEM PERMEASE PROTEIN GLNP"/>
    <property type="match status" value="1"/>
</dbReference>
<organism evidence="12 13">
    <name type="scientific">Deinococcus radiodurans (strain ATCC 13939 / DSM 20539 / JCM 16871 / CCUG 27074 / LMG 4051 / NBRC 15346 / NCIMB 9279 / VKM B-1422 / R1)</name>
    <dbReference type="NCBI Taxonomy" id="243230"/>
    <lineage>
        <taxon>Bacteria</taxon>
        <taxon>Thermotogati</taxon>
        <taxon>Deinococcota</taxon>
        <taxon>Deinococci</taxon>
        <taxon>Deinococcales</taxon>
        <taxon>Deinococcaceae</taxon>
        <taxon>Deinococcus</taxon>
    </lineage>
</organism>
<dbReference type="HOGENOM" id="CLU_019602_1_1_0"/>
<keyword evidence="8 9" id="KW-0472">Membrane</keyword>
<evidence type="ECO:0000256" key="4">
    <source>
        <dbReference type="ARBA" id="ARBA00022475"/>
    </source>
</evidence>
<dbReference type="CDD" id="cd06261">
    <property type="entry name" value="TM_PBP2"/>
    <property type="match status" value="1"/>
</dbReference>
<evidence type="ECO:0000256" key="2">
    <source>
        <dbReference type="ARBA" id="ARBA00010072"/>
    </source>
</evidence>
<evidence type="ECO:0000313" key="13">
    <source>
        <dbReference type="Proteomes" id="UP000002524"/>
    </source>
</evidence>
<dbReference type="SUPFAM" id="SSF161098">
    <property type="entry name" value="MetI-like"/>
    <property type="match status" value="1"/>
</dbReference>
<sequence length="291" mass="30742">MSRDAQGLSSAVLSRLPHLEPPMTTSAPPPPPRLPGKGPQGAGTLALWLLGAAAAFTALFFLITLVLRQMPEPVGQYADLFVEGAQMTLKLTLVSGLIGLLVGMIAGIMRSSPSALVRAPASFFIWLIRGTPLLVQILFVYNALPPLLKTIGINLELNEFWSAVIALALNVGAYNAEVIRAGILAVPRGQSEAARSLGLSAGQTMNAVVLPQALRIVVPPLVNNLVALLKDSSLASTIALLELTLSGQRVSSESFQPVPVLTTVAAVYLALTTVLTLFTDQLEKRVKIASR</sequence>
<dbReference type="InterPro" id="IPR010065">
    <property type="entry name" value="AA_ABC_transptr_permease_3TM"/>
</dbReference>
<dbReference type="AlphaFoldDB" id="Q9RSG9"/>
<feature type="transmembrane region" description="Helical" evidence="9">
    <location>
        <begin position="87"/>
        <end position="109"/>
    </location>
</feature>
<feature type="transmembrane region" description="Helical" evidence="9">
    <location>
        <begin position="258"/>
        <end position="278"/>
    </location>
</feature>
<comment type="similarity">
    <text evidence="2">Belongs to the binding-protein-dependent transport system permease family. HisMQ subfamily.</text>
</comment>
<proteinExistence type="inferred from homology"/>
<name>Q9RSG9_DEIRA</name>
<dbReference type="InterPro" id="IPR035906">
    <property type="entry name" value="MetI-like_sf"/>
</dbReference>
<keyword evidence="13" id="KW-1185">Reference proteome</keyword>
<keyword evidence="6" id="KW-0029">Amino-acid transport</keyword>
<protein>
    <submittedName>
        <fullName evidence="12">Amino acid ABC transporter, permease protein</fullName>
    </submittedName>
</protein>
<dbReference type="GO" id="GO:0005886">
    <property type="term" value="C:plasma membrane"/>
    <property type="evidence" value="ECO:0000318"/>
    <property type="project" value="GO_Central"/>
</dbReference>
<dbReference type="InterPro" id="IPR043429">
    <property type="entry name" value="ArtM/GltK/GlnP/TcyL/YhdX-like"/>
</dbReference>
<dbReference type="PANTHER" id="PTHR30614">
    <property type="entry name" value="MEMBRANE COMPONENT OF AMINO ACID ABC TRANSPORTER"/>
    <property type="match status" value="1"/>
</dbReference>
<keyword evidence="7 9" id="KW-1133">Transmembrane helix</keyword>
<evidence type="ECO:0000313" key="12">
    <source>
        <dbReference type="EMBL" id="AAF11703.1"/>
    </source>
</evidence>
<dbReference type="PaxDb" id="243230-DR_2155"/>
<dbReference type="GO" id="GO:0043190">
    <property type="term" value="C:ATP-binding cassette (ABC) transporter complex"/>
    <property type="evidence" value="ECO:0007669"/>
    <property type="project" value="InterPro"/>
</dbReference>
<dbReference type="OrthoDB" id="9809799at2"/>
<keyword evidence="3 9" id="KW-0813">Transport</keyword>
<dbReference type="Pfam" id="PF00528">
    <property type="entry name" value="BPD_transp_1"/>
    <property type="match status" value="1"/>
</dbReference>
<accession>Q9RSG9</accession>
<keyword evidence="4" id="KW-1003">Cell membrane</keyword>
<evidence type="ECO:0000256" key="6">
    <source>
        <dbReference type="ARBA" id="ARBA00022970"/>
    </source>
</evidence>
<dbReference type="eggNOG" id="COG0765">
    <property type="taxonomic scope" value="Bacteria"/>
</dbReference>
<dbReference type="PROSITE" id="PS50928">
    <property type="entry name" value="ABC_TM1"/>
    <property type="match status" value="1"/>
</dbReference>
<dbReference type="InParanoid" id="Q9RSG9"/>
<dbReference type="InterPro" id="IPR000515">
    <property type="entry name" value="MetI-like"/>
</dbReference>
<evidence type="ECO:0000259" key="11">
    <source>
        <dbReference type="PROSITE" id="PS50928"/>
    </source>
</evidence>
<evidence type="ECO:0000256" key="8">
    <source>
        <dbReference type="ARBA" id="ARBA00023136"/>
    </source>
</evidence>
<feature type="domain" description="ABC transmembrane type-1" evidence="11">
    <location>
        <begin position="85"/>
        <end position="279"/>
    </location>
</feature>
<dbReference type="EMBL" id="AE000513">
    <property type="protein sequence ID" value="AAF11703.1"/>
    <property type="molecule type" value="Genomic_DNA"/>
</dbReference>
<dbReference type="GO" id="GO:0022857">
    <property type="term" value="F:transmembrane transporter activity"/>
    <property type="evidence" value="ECO:0007669"/>
    <property type="project" value="InterPro"/>
</dbReference>
<dbReference type="STRING" id="243230.DR_2155"/>
<keyword evidence="5 9" id="KW-0812">Transmembrane</keyword>
<evidence type="ECO:0000256" key="5">
    <source>
        <dbReference type="ARBA" id="ARBA00022692"/>
    </source>
</evidence>
<dbReference type="GO" id="GO:0006865">
    <property type="term" value="P:amino acid transport"/>
    <property type="evidence" value="ECO:0000318"/>
    <property type="project" value="GO_Central"/>
</dbReference>
<feature type="region of interest" description="Disordered" evidence="10">
    <location>
        <begin position="18"/>
        <end position="39"/>
    </location>
</feature>
<dbReference type="NCBIfam" id="TIGR01726">
    <property type="entry name" value="HEQRo_perm_3TM"/>
    <property type="match status" value="1"/>
</dbReference>
<feature type="transmembrane region" description="Helical" evidence="9">
    <location>
        <begin position="121"/>
        <end position="141"/>
    </location>
</feature>
<dbReference type="Proteomes" id="UP000002524">
    <property type="component" value="Chromosome 1"/>
</dbReference>
<gene>
    <name evidence="12" type="ordered locus">DR_2155</name>
</gene>
<feature type="transmembrane region" description="Helical" evidence="9">
    <location>
        <begin position="45"/>
        <end position="67"/>
    </location>
</feature>
<evidence type="ECO:0000256" key="9">
    <source>
        <dbReference type="RuleBase" id="RU363032"/>
    </source>
</evidence>
<dbReference type="KEGG" id="dra:DR_2155"/>
<dbReference type="PIR" id="F75308">
    <property type="entry name" value="F75308"/>
</dbReference>
<evidence type="ECO:0000256" key="1">
    <source>
        <dbReference type="ARBA" id="ARBA00004651"/>
    </source>
</evidence>
<evidence type="ECO:0000256" key="7">
    <source>
        <dbReference type="ARBA" id="ARBA00022989"/>
    </source>
</evidence>